<sequence length="431" mass="45422">MGCISRLPAVALACLAASPASALDSVQLSSRVAPSVYGVRTFGANDAPLGGGSAVVVSPGVLATACHVLAGAHAIAVRRDNVSFDATLDAPDVERDLCLLKVSNFTAPAVAVVTAPPGFGQKVYAASTVDGRALTLRDATVTGLQAGQDGKLERIQLSVGPDPAANGRDSGGGLFDDSGRLVGILSKAGKGADGQLRVLPASWIAEARTRGAAAVAGYRPAGTTVAVPPVANGNAGDAVATPAAQSAAPESPRVGEQWIYTITDKLTGRKRTVAYRVDRIDGGRVVFNQGARIELKDGRLVRIETPIAGEFDQASPPQGWVRPDVKTGMRWKLSYRQTGTEYQTDLTAVAMGETTVRVPAGTLRVMRVKLDGYVQRPFYNFPSDMPGISTPFNAVAWYSPELRRVVRFESRYSSRFASGEELVELSEHRFD</sequence>
<feature type="chain" id="PRO_5022182337" evidence="1">
    <location>
        <begin position="23"/>
        <end position="431"/>
    </location>
</feature>
<dbReference type="Pfam" id="PF13365">
    <property type="entry name" value="Trypsin_2"/>
    <property type="match status" value="1"/>
</dbReference>
<dbReference type="Proteomes" id="UP000318141">
    <property type="component" value="Unassembled WGS sequence"/>
</dbReference>
<gene>
    <name evidence="2" type="ORF">L602_001000000100</name>
</gene>
<evidence type="ECO:0000313" key="2">
    <source>
        <dbReference type="EMBL" id="TWG88811.1"/>
    </source>
</evidence>
<name>A0A562BU89_9BURK</name>
<dbReference type="GO" id="GO:0008233">
    <property type="term" value="F:peptidase activity"/>
    <property type="evidence" value="ECO:0007669"/>
    <property type="project" value="UniProtKB-KW"/>
</dbReference>
<feature type="signal peptide" evidence="1">
    <location>
        <begin position="1"/>
        <end position="22"/>
    </location>
</feature>
<keyword evidence="2" id="KW-0378">Hydrolase</keyword>
<dbReference type="OrthoDB" id="8559002at2"/>
<evidence type="ECO:0000313" key="3">
    <source>
        <dbReference type="Proteomes" id="UP000318141"/>
    </source>
</evidence>
<dbReference type="AlphaFoldDB" id="A0A562BU89"/>
<dbReference type="EMBL" id="VLJN01000002">
    <property type="protein sequence ID" value="TWG88811.1"/>
    <property type="molecule type" value="Genomic_DNA"/>
</dbReference>
<keyword evidence="1" id="KW-0732">Signal</keyword>
<comment type="caution">
    <text evidence="2">The sequence shown here is derived from an EMBL/GenBank/DDBJ whole genome shotgun (WGS) entry which is preliminary data.</text>
</comment>
<dbReference type="SUPFAM" id="SSF50494">
    <property type="entry name" value="Trypsin-like serine proteases"/>
    <property type="match status" value="1"/>
</dbReference>
<dbReference type="Gene3D" id="2.40.10.120">
    <property type="match status" value="1"/>
</dbReference>
<evidence type="ECO:0000256" key="1">
    <source>
        <dbReference type="SAM" id="SignalP"/>
    </source>
</evidence>
<accession>A0A562BU89</accession>
<reference evidence="2 3" key="1">
    <citation type="submission" date="2019-07" db="EMBL/GenBank/DDBJ databases">
        <title>Genome sequencing of lignin-degrading bacterial isolates.</title>
        <authorList>
            <person name="Gladden J."/>
        </authorList>
    </citation>
    <scope>NUCLEOTIDE SEQUENCE [LARGE SCALE GENOMIC DNA]</scope>
    <source>
        <strain evidence="2 3">J11</strain>
    </source>
</reference>
<dbReference type="GO" id="GO:0006508">
    <property type="term" value="P:proteolysis"/>
    <property type="evidence" value="ECO:0007669"/>
    <property type="project" value="UniProtKB-KW"/>
</dbReference>
<organism evidence="2 3">
    <name type="scientific">Cupriavidus gilardii J11</name>
    <dbReference type="NCBI Taxonomy" id="936133"/>
    <lineage>
        <taxon>Bacteria</taxon>
        <taxon>Pseudomonadati</taxon>
        <taxon>Pseudomonadota</taxon>
        <taxon>Betaproteobacteria</taxon>
        <taxon>Burkholderiales</taxon>
        <taxon>Burkholderiaceae</taxon>
        <taxon>Cupriavidus</taxon>
    </lineage>
</organism>
<protein>
    <submittedName>
        <fullName evidence="2">S1-C subfamily serine protease</fullName>
    </submittedName>
</protein>
<proteinExistence type="predicted"/>
<keyword evidence="3" id="KW-1185">Reference proteome</keyword>
<dbReference type="InterPro" id="IPR009003">
    <property type="entry name" value="Peptidase_S1_PA"/>
</dbReference>
<keyword evidence="2" id="KW-0645">Protease</keyword>